<proteinExistence type="predicted"/>
<accession>A0A087W207</accession>
<dbReference type="OrthoDB" id="6159822at2759"/>
<evidence type="ECO:0000256" key="1">
    <source>
        <dbReference type="SAM" id="MobiDB-lite"/>
    </source>
</evidence>
<dbReference type="InterPro" id="IPR055469">
    <property type="entry name" value="DUF7041"/>
</dbReference>
<protein>
    <submittedName>
        <fullName evidence="3">Gag pol polyprotein</fullName>
    </submittedName>
</protein>
<organism evidence="3 4">
    <name type="scientific">Echinococcus multilocularis</name>
    <name type="common">Fox tapeworm</name>
    <dbReference type="NCBI Taxonomy" id="6211"/>
    <lineage>
        <taxon>Eukaryota</taxon>
        <taxon>Metazoa</taxon>
        <taxon>Spiralia</taxon>
        <taxon>Lophotrochozoa</taxon>
        <taxon>Platyhelminthes</taxon>
        <taxon>Cestoda</taxon>
        <taxon>Eucestoda</taxon>
        <taxon>Cyclophyllidea</taxon>
        <taxon>Taeniidae</taxon>
        <taxon>Echinococcus</taxon>
    </lineage>
</organism>
<dbReference type="OMA" id="MAHRESF"/>
<feature type="domain" description="DUF7041" evidence="2">
    <location>
        <begin position="21"/>
        <end position="96"/>
    </location>
</feature>
<dbReference type="PANTHER" id="PTHR33327:SF3">
    <property type="entry name" value="RNA-DIRECTED DNA POLYMERASE"/>
    <property type="match status" value="1"/>
</dbReference>
<gene>
    <name evidence="3" type="ORF">EmuJ_000248900</name>
</gene>
<reference evidence="3" key="2">
    <citation type="submission" date="2015-11" db="EMBL/GenBank/DDBJ databases">
        <authorList>
            <person name="Zhang Y."/>
            <person name="Guo Z."/>
        </authorList>
    </citation>
    <scope>NUCLEOTIDE SEQUENCE</scope>
</reference>
<dbReference type="Proteomes" id="UP000017246">
    <property type="component" value="Unassembled WGS sequence"/>
</dbReference>
<dbReference type="STRING" id="6211.A0A087W207"/>
<feature type="region of interest" description="Disordered" evidence="1">
    <location>
        <begin position="182"/>
        <end position="211"/>
    </location>
</feature>
<evidence type="ECO:0000313" key="4">
    <source>
        <dbReference type="Proteomes" id="UP000017246"/>
    </source>
</evidence>
<keyword evidence="4" id="KW-1185">Reference proteome</keyword>
<dbReference type="PANTHER" id="PTHR33327">
    <property type="entry name" value="ENDONUCLEASE"/>
    <property type="match status" value="1"/>
</dbReference>
<sequence>MAHRESFTRAMQNLAPTRILLPAFWPDQVQLWFAACEAQFAAYGIHNQHARYSCVLALLKPEDLSLLSDLILNPDPIRPYDRLKAGLIQRSHTAQWRSARNEAPSAIVHRIRHALYEKAVDADETALKEMIVPFLPPTVRSVLEPVKETATVDQLVQMADRMMAMKMEGEALEAAFGEMVSQQQRQTWQQKSGRSRRRSTSRRPRAPPQRLLLCEYHQRFGEQAKHCRPPCDYHAREQKIMS</sequence>
<reference evidence="3" key="1">
    <citation type="journal article" date="2013" name="Nature">
        <title>The genomes of four tapeworm species reveal adaptations to parasitism.</title>
        <authorList>
            <person name="Tsai I.J."/>
            <person name="Zarowiecki M."/>
            <person name="Holroyd N."/>
            <person name="Garciarrubio A."/>
            <person name="Sanchez-Flores A."/>
            <person name="Brooks K.L."/>
            <person name="Tracey A."/>
            <person name="Bobes R.J."/>
            <person name="Fragoso G."/>
            <person name="Sciutto E."/>
            <person name="Aslett M."/>
            <person name="Beasley H."/>
            <person name="Bennett H.M."/>
            <person name="Cai J."/>
            <person name="Camicia F."/>
            <person name="Clark R."/>
            <person name="Cucher M."/>
            <person name="De Silva N."/>
            <person name="Day T.A."/>
            <person name="Deplazes P."/>
            <person name="Estrada K."/>
            <person name="Fernandez C."/>
            <person name="Holland P.W."/>
            <person name="Hou J."/>
            <person name="Hu S."/>
            <person name="Huckvale T."/>
            <person name="Hung S.S."/>
            <person name="Kamenetzky L."/>
            <person name="Keane J.A."/>
            <person name="Kiss F."/>
            <person name="Koziol U."/>
            <person name="Lambert O."/>
            <person name="Liu K."/>
            <person name="Luo X."/>
            <person name="Luo Y."/>
            <person name="Macchiaroli N."/>
            <person name="Nichol S."/>
            <person name="Paps J."/>
            <person name="Parkinson J."/>
            <person name="Pouchkina-Stantcheva N."/>
            <person name="Riddiford N."/>
            <person name="Rosenzvit M."/>
            <person name="Salinas G."/>
            <person name="Wasmuth J.D."/>
            <person name="Zamanian M."/>
            <person name="Zheng Y."/>
            <person name="Cai X."/>
            <person name="Soberon X."/>
            <person name="Olson P.D."/>
            <person name="Laclette J.P."/>
            <person name="Brehm K."/>
            <person name="Berriman M."/>
            <person name="Garciarrubio A."/>
            <person name="Bobes R.J."/>
            <person name="Fragoso G."/>
            <person name="Sanchez-Flores A."/>
            <person name="Estrada K."/>
            <person name="Cevallos M.A."/>
            <person name="Morett E."/>
            <person name="Gonzalez V."/>
            <person name="Portillo T."/>
            <person name="Ochoa-Leyva A."/>
            <person name="Jose M.V."/>
            <person name="Sciutto E."/>
            <person name="Landa A."/>
            <person name="Jimenez L."/>
            <person name="Valdes V."/>
            <person name="Carrero J.C."/>
            <person name="Larralde C."/>
            <person name="Morales-Montor J."/>
            <person name="Limon-Lason J."/>
            <person name="Soberon X."/>
            <person name="Laclette J.P."/>
        </authorList>
    </citation>
    <scope>NUCLEOTIDE SEQUENCE [LARGE SCALE GENOMIC DNA]</scope>
</reference>
<dbReference type="AlphaFoldDB" id="A0A087W207"/>
<evidence type="ECO:0000313" key="3">
    <source>
        <dbReference type="EMBL" id="CDI98622.1"/>
    </source>
</evidence>
<dbReference type="Pfam" id="PF23055">
    <property type="entry name" value="DUF7041"/>
    <property type="match status" value="1"/>
</dbReference>
<feature type="compositionally biased region" description="Basic residues" evidence="1">
    <location>
        <begin position="193"/>
        <end position="205"/>
    </location>
</feature>
<dbReference type="EMBL" id="LN902844">
    <property type="protein sequence ID" value="CDI98622.1"/>
    <property type="molecule type" value="Genomic_DNA"/>
</dbReference>
<evidence type="ECO:0000259" key="2">
    <source>
        <dbReference type="Pfam" id="PF23055"/>
    </source>
</evidence>
<name>A0A087W207_ECHMU</name>